<dbReference type="PATRIC" id="fig|571913.6.peg.18"/>
<dbReference type="CDD" id="cd00093">
    <property type="entry name" value="HTH_XRE"/>
    <property type="match status" value="1"/>
</dbReference>
<proteinExistence type="predicted"/>
<evidence type="ECO:0008006" key="3">
    <source>
        <dbReference type="Google" id="ProtNLM"/>
    </source>
</evidence>
<name>A0A0K1JDF3_9MICO</name>
<evidence type="ECO:0000313" key="1">
    <source>
        <dbReference type="EMBL" id="AKU14638.1"/>
    </source>
</evidence>
<gene>
    <name evidence="1" type="ORF">VV02_00090</name>
</gene>
<sequence>MSGQSVSVAGPDRAQDTEFADALRAAIEARGLGLERLREHLAHRGVSVSLATLSYWQSGRSRPERPSSLTAVGHLETILGVPPGELAMLLGPPRPRGRWSNQATDRPAIGAFWPSLYDVEDAVGQVNAFWDERLTRISQHDRVFVGPDRGEQSYVSRQVLRAERDGPDRWVVIMHLDEHDRALPQVQPLRHCHLGRTIAKPEVGLLVAELLFDRPLRRGETIITEHALINEAPCPLATNYERKFRLPVREFVLEIVFDPDVVPIHCEQYTRRENGEENVRVVQIDDTGSVHGIALDFEPGCYGFRWDWPSTAPDRAVASED</sequence>
<dbReference type="Proteomes" id="UP000066480">
    <property type="component" value="Chromosome"/>
</dbReference>
<dbReference type="KEGG" id="lmoi:VV02_00090"/>
<dbReference type="RefSeq" id="WP_052589156.1">
    <property type="nucleotide sequence ID" value="NZ_CP011112.1"/>
</dbReference>
<dbReference type="STRING" id="571913.VV02_00090"/>
<dbReference type="EMBL" id="CP011112">
    <property type="protein sequence ID" value="AKU14638.1"/>
    <property type="molecule type" value="Genomic_DNA"/>
</dbReference>
<dbReference type="InterPro" id="IPR001387">
    <property type="entry name" value="Cro/C1-type_HTH"/>
</dbReference>
<accession>A0A0K1JDF3</accession>
<dbReference type="OrthoDB" id="3690688at2"/>
<protein>
    <recommendedName>
        <fullName evidence="3">HTH cro/C1-type domain-containing protein</fullName>
    </recommendedName>
</protein>
<dbReference type="AlphaFoldDB" id="A0A0K1JDF3"/>
<organism evidence="1 2">
    <name type="scientific">Luteipulveratus mongoliensis</name>
    <dbReference type="NCBI Taxonomy" id="571913"/>
    <lineage>
        <taxon>Bacteria</taxon>
        <taxon>Bacillati</taxon>
        <taxon>Actinomycetota</taxon>
        <taxon>Actinomycetes</taxon>
        <taxon>Micrococcales</taxon>
        <taxon>Dermacoccaceae</taxon>
        <taxon>Luteipulveratus</taxon>
    </lineage>
</organism>
<keyword evidence="2" id="KW-1185">Reference proteome</keyword>
<reference evidence="1 2" key="1">
    <citation type="submission" date="2015-03" db="EMBL/GenBank/DDBJ databases">
        <title>Luteipulveratus halotolerans sp. nov., a novel actinobacterium (Dermacoccaceae) from Sarawak, Malaysia.</title>
        <authorList>
            <person name="Juboi H."/>
            <person name="Basik A."/>
            <person name="Shamsul S.S."/>
            <person name="Arnold P."/>
            <person name="Schmitt E.K."/>
            <person name="Sanglier J.-J."/>
            <person name="Yeo T."/>
        </authorList>
    </citation>
    <scope>NUCLEOTIDE SEQUENCE [LARGE SCALE GENOMIC DNA]</scope>
    <source>
        <strain evidence="1 2">MN07-A0370</strain>
    </source>
</reference>
<evidence type="ECO:0000313" key="2">
    <source>
        <dbReference type="Proteomes" id="UP000066480"/>
    </source>
</evidence>